<dbReference type="RefSeq" id="WP_103199671.1">
    <property type="nucleotide sequence ID" value="NZ_PDGH01000026.1"/>
</dbReference>
<sequence length="783" mass="89823">MENSKEYFSLHGNTKCNECIIVLSDMLPAWAMYDNRRVIHIKNVNDIRRVLEYHKRGLIVKNWLKAIYLSDEKVSFSMFNNFFIYKESNISNIKSMLFHDLDGNVIFEFLSNPLIEDITFNYYLSVYKFLIRHNASNFCTSMAMLKARKSVKDQFSQEDIDSAIAFSLVLDLTSVVEIKRKSAENFVHHIVDESLVFSKEVTDPGSFIYFEGAINGNSDLNIRYLKRLRGMGRGDLWKFIPDITLLKSGTGSGKTDLALEVVIHAHRIGKKTSIISNLKSVIQSYEHRLQEKVSQLMVELEPCHIITSEAVLYEIEESKHIATTLKSLSKPHIIDSVISSDIIIIDEVEKVFEALYSKSNSYIDEREKSIVRELLQYSLNDPNTKLLLMDADITNKITKNVIKSLLKLERNVLLANAYNSCLEHDFGSIEVSLLNGSHEKQTIIDKIQNVNENCFVFSSSKDKVDAILRESGFFSDDGNVDYISALDKKILVIVANKFLKGRHEEAVEKFIRSPNTEIFKYHTVICSPVLKEGFSIESNYTDTVYCLCDKILTPKEIIQSSRRLRKAKKIRFGIFGLSTPITLDHNKYNNSPEDWIESSIEFRKKVLIDNFYDALKLTLAKLKFNIVEDSFDNLPSGFYGKNKKNLHFDKDVLEIIMTGRSISQLNSAIEKTKLDAALLLRSILKVDLVQDFIVISSREEYKGKNFHGSFIGIDKELYNHRRIINHILPNKLIITERKDENIGQAKITRKIKNIFQALGFNSKRIDSGKSYKFINVAENKSSV</sequence>
<proteinExistence type="predicted"/>
<organism evidence="1 2">
    <name type="scientific">Vibrio vulnificus</name>
    <dbReference type="NCBI Taxonomy" id="672"/>
    <lineage>
        <taxon>Bacteria</taxon>
        <taxon>Pseudomonadati</taxon>
        <taxon>Pseudomonadota</taxon>
        <taxon>Gammaproteobacteria</taxon>
        <taxon>Vibrionales</taxon>
        <taxon>Vibrionaceae</taxon>
        <taxon>Vibrio</taxon>
    </lineage>
</organism>
<reference evidence="1 2" key="1">
    <citation type="journal article" date="2018" name="Front. Microbiol.">
        <title>Phylogeny of Vibrio vulnificus from the Analysis of the Core-Genome: Implications for Intra-Species Taxonomy.</title>
        <authorList>
            <person name="Roig F.J."/>
            <person name="Gonzalez-Candelas F."/>
            <person name="Sanjuan E."/>
            <person name="Fouz B."/>
            <person name="Feil E.J."/>
            <person name="Llorens C."/>
            <person name="Baker-Austin C."/>
            <person name="Oliver J.D."/>
            <person name="Danin-Poleg Y."/>
            <person name="Gibas C.J."/>
            <person name="Kashi Y."/>
            <person name="Gulig P.A."/>
            <person name="Morrison S.S."/>
            <person name="Amaro C."/>
        </authorList>
    </citation>
    <scope>NUCLEOTIDE SEQUENCE [LARGE SCALE GENOMIC DNA]</scope>
    <source>
        <strain evidence="1 2">CECT4608</strain>
    </source>
</reference>
<dbReference type="AlphaFoldDB" id="A0A2S3R7R9"/>
<dbReference type="SUPFAM" id="SSF52540">
    <property type="entry name" value="P-loop containing nucleoside triphosphate hydrolases"/>
    <property type="match status" value="1"/>
</dbReference>
<evidence type="ECO:0000313" key="2">
    <source>
        <dbReference type="Proteomes" id="UP000237466"/>
    </source>
</evidence>
<dbReference type="Gene3D" id="3.40.50.300">
    <property type="entry name" value="P-loop containing nucleotide triphosphate hydrolases"/>
    <property type="match status" value="1"/>
</dbReference>
<protein>
    <submittedName>
        <fullName evidence="1">Uncharacterized protein</fullName>
    </submittedName>
</protein>
<accession>A0A2S3R7R9</accession>
<dbReference type="InterPro" id="IPR027417">
    <property type="entry name" value="P-loop_NTPase"/>
</dbReference>
<evidence type="ECO:0000313" key="1">
    <source>
        <dbReference type="EMBL" id="POB49748.1"/>
    </source>
</evidence>
<dbReference type="EMBL" id="PDGH01000026">
    <property type="protein sequence ID" value="POB49748.1"/>
    <property type="molecule type" value="Genomic_DNA"/>
</dbReference>
<dbReference type="Proteomes" id="UP000237466">
    <property type="component" value="Unassembled WGS sequence"/>
</dbReference>
<gene>
    <name evidence="1" type="ORF">CRN52_01500</name>
</gene>
<name>A0A2S3R7R9_VIBVL</name>
<comment type="caution">
    <text evidence="1">The sequence shown here is derived from an EMBL/GenBank/DDBJ whole genome shotgun (WGS) entry which is preliminary data.</text>
</comment>